<organism evidence="1 2">
    <name type="scientific">Juglans regia</name>
    <name type="common">English walnut</name>
    <dbReference type="NCBI Taxonomy" id="51240"/>
    <lineage>
        <taxon>Eukaryota</taxon>
        <taxon>Viridiplantae</taxon>
        <taxon>Streptophyta</taxon>
        <taxon>Embryophyta</taxon>
        <taxon>Tracheophyta</taxon>
        <taxon>Spermatophyta</taxon>
        <taxon>Magnoliopsida</taxon>
        <taxon>eudicotyledons</taxon>
        <taxon>Gunneridae</taxon>
        <taxon>Pentapetalae</taxon>
        <taxon>rosids</taxon>
        <taxon>fabids</taxon>
        <taxon>Fagales</taxon>
        <taxon>Juglandaceae</taxon>
        <taxon>Juglans</taxon>
    </lineage>
</organism>
<dbReference type="RefSeq" id="XP_035544056.1">
    <property type="nucleotide sequence ID" value="XM_035688163.1"/>
</dbReference>
<proteinExistence type="predicted"/>
<name>A0A6P9E9R2_JUGRE</name>
<dbReference type="Proteomes" id="UP000235220">
    <property type="component" value="Chromosome 3"/>
</dbReference>
<reference evidence="2" key="1">
    <citation type="submission" date="2025-08" db="UniProtKB">
        <authorList>
            <consortium name="RefSeq"/>
        </authorList>
    </citation>
    <scope>IDENTIFICATION</scope>
    <source>
        <tissue evidence="2">Leaves</tissue>
    </source>
</reference>
<accession>A0A6P9E9R2</accession>
<dbReference type="GeneID" id="109010211"/>
<protein>
    <submittedName>
        <fullName evidence="2">Uncharacterized protein LOC109010211 isoform X2</fullName>
    </submittedName>
</protein>
<evidence type="ECO:0000313" key="2">
    <source>
        <dbReference type="RefSeq" id="XP_035544056.1"/>
    </source>
</evidence>
<dbReference type="AlphaFoldDB" id="A0A6P9E9R2"/>
<sequence length="119" mass="13498">MSLPAHHFSHKTEPTDVKVGIGGFSNKYGCCNGALLCNFLYSGKIWKRYPISRQSKWMAFRRKHDFISRGERFAESGEPDSGISVEILFLIRKRAPKSESLGGCLCTIWSAFPISDFYQ</sequence>
<evidence type="ECO:0000313" key="1">
    <source>
        <dbReference type="Proteomes" id="UP000235220"/>
    </source>
</evidence>
<gene>
    <name evidence="2" type="primary">LOC109010211</name>
</gene>
<keyword evidence="1" id="KW-1185">Reference proteome</keyword>